<dbReference type="PANTHER" id="PTHR34605:SF3">
    <property type="entry name" value="P CELL-TYPE AGGLUTINATION PROTEIN MAP4-LIKE-RELATED"/>
    <property type="match status" value="1"/>
</dbReference>
<dbReference type="InterPro" id="IPR010998">
    <property type="entry name" value="Integrase_recombinase_N"/>
</dbReference>
<dbReference type="AlphaFoldDB" id="A0A2K8UHG9"/>
<dbReference type="CDD" id="cd00799">
    <property type="entry name" value="INT_Cre_C"/>
    <property type="match status" value="1"/>
</dbReference>
<dbReference type="Pfam" id="PF02899">
    <property type="entry name" value="Phage_int_SAM_1"/>
    <property type="match status" value="1"/>
</dbReference>
<evidence type="ECO:0000256" key="4">
    <source>
        <dbReference type="PROSITE-ProRule" id="PRU01248"/>
    </source>
</evidence>
<name>A0A2K8UHG9_9GAMM</name>
<evidence type="ECO:0000259" key="6">
    <source>
        <dbReference type="PROSITE" id="PS51900"/>
    </source>
</evidence>
<dbReference type="InterPro" id="IPR044068">
    <property type="entry name" value="CB"/>
</dbReference>
<dbReference type="Gene3D" id="1.10.150.130">
    <property type="match status" value="1"/>
</dbReference>
<dbReference type="GO" id="GO:0003677">
    <property type="term" value="F:DNA binding"/>
    <property type="evidence" value="ECO:0007669"/>
    <property type="project" value="UniProtKB-UniRule"/>
</dbReference>
<dbReference type="InterPro" id="IPR011010">
    <property type="entry name" value="DNA_brk_join_enz"/>
</dbReference>
<evidence type="ECO:0000313" key="8">
    <source>
        <dbReference type="Proteomes" id="UP000232638"/>
    </source>
</evidence>
<dbReference type="Pfam" id="PF00589">
    <property type="entry name" value="Phage_integrase"/>
    <property type="match status" value="1"/>
</dbReference>
<evidence type="ECO:0000256" key="2">
    <source>
        <dbReference type="ARBA" id="ARBA00023125"/>
    </source>
</evidence>
<reference evidence="7 8" key="1">
    <citation type="submission" date="2017-03" db="EMBL/GenBank/DDBJ databases">
        <title>Complete genome sequence of Candidatus 'Thiodictyon syntrophicum' sp. nov. strain Cad16T, a photolithoautotroph purple sulfur bacterium isolated from an alpine meromictic lake.</title>
        <authorList>
            <person name="Luedin S.M."/>
            <person name="Pothier J.F."/>
            <person name="Danza F."/>
            <person name="Storelli N."/>
            <person name="Wittwer M."/>
            <person name="Tonolla M."/>
        </authorList>
    </citation>
    <scope>NUCLEOTIDE SEQUENCE [LARGE SCALE GENOMIC DNA]</scope>
    <source>
        <strain evidence="7 8">Cad16T</strain>
        <plasmid evidence="8">Plasmid pts417</plasmid>
    </source>
</reference>
<geneLocation type="plasmid" evidence="8">
    <name>pts417</name>
</geneLocation>
<dbReference type="KEGG" id="tsy:THSYN_29080"/>
<evidence type="ECO:0000259" key="5">
    <source>
        <dbReference type="PROSITE" id="PS51898"/>
    </source>
</evidence>
<keyword evidence="8" id="KW-1185">Reference proteome</keyword>
<keyword evidence="1" id="KW-0229">DNA integration</keyword>
<dbReference type="PROSITE" id="PS51900">
    <property type="entry name" value="CB"/>
    <property type="match status" value="1"/>
</dbReference>
<gene>
    <name evidence="7" type="ORF">THSYN_29080</name>
</gene>
<dbReference type="Proteomes" id="UP000232638">
    <property type="component" value="Plasmid pTs417"/>
</dbReference>
<dbReference type="GO" id="GO:0006310">
    <property type="term" value="P:DNA recombination"/>
    <property type="evidence" value="ECO:0007669"/>
    <property type="project" value="UniProtKB-KW"/>
</dbReference>
<dbReference type="SUPFAM" id="SSF47823">
    <property type="entry name" value="lambda integrase-like, N-terminal domain"/>
    <property type="match status" value="1"/>
</dbReference>
<protein>
    <recommendedName>
        <fullName evidence="9">Integrase</fullName>
    </recommendedName>
</protein>
<dbReference type="SUPFAM" id="SSF56349">
    <property type="entry name" value="DNA breaking-rejoining enzymes"/>
    <property type="match status" value="1"/>
</dbReference>
<dbReference type="Gene3D" id="1.10.443.10">
    <property type="entry name" value="Intergrase catalytic core"/>
    <property type="match status" value="1"/>
</dbReference>
<dbReference type="RefSeq" id="WP_100922655.1">
    <property type="nucleotide sequence ID" value="NZ_CP020371.1"/>
</dbReference>
<feature type="domain" description="Tyr recombinase" evidence="5">
    <location>
        <begin position="131"/>
        <end position="325"/>
    </location>
</feature>
<dbReference type="OrthoDB" id="5914130at2"/>
<dbReference type="EMBL" id="CP020371">
    <property type="protein sequence ID" value="AUB85000.1"/>
    <property type="molecule type" value="Genomic_DNA"/>
</dbReference>
<evidence type="ECO:0008006" key="9">
    <source>
        <dbReference type="Google" id="ProtNLM"/>
    </source>
</evidence>
<sequence>MAANAPPLPWPVGAPSVTADALLGDADRTRLAHYFAARHAAATRRAYRSDWTLYTAWCDARGLCALPATPETVAAYLAAEAEQGRKVSTIRRRAAAIRLAHRLCDYEPPTNAELVRGTLHGIARTRGAAPQQKAPALAEVLRAMVDTLDNTTHQGRRDRALLTLGFAGALRRAELAALRVEDLEEAQRGLRVHIRQSKTDAEGLGQIVPVIRGEAYCPVRAVRDWLAGAAIINGPVFRRMYRGDVVSGESLSAHSIAGVVKRCARAVGLDPDDYAGHSLRAGFMTSAALAKASLFKMMEVSRHKDPKTVMVYVRRSAEFQDHAGEGLL</sequence>
<dbReference type="PANTHER" id="PTHR34605">
    <property type="entry name" value="PHAGE_INTEGRASE DOMAIN-CONTAINING PROTEIN"/>
    <property type="match status" value="1"/>
</dbReference>
<keyword evidence="2 4" id="KW-0238">DNA-binding</keyword>
<proteinExistence type="predicted"/>
<accession>A0A2K8UHG9</accession>
<dbReference type="InterPro" id="IPR013762">
    <property type="entry name" value="Integrase-like_cat_sf"/>
</dbReference>
<dbReference type="InterPro" id="IPR002104">
    <property type="entry name" value="Integrase_catalytic"/>
</dbReference>
<dbReference type="GO" id="GO:0015074">
    <property type="term" value="P:DNA integration"/>
    <property type="evidence" value="ECO:0007669"/>
    <property type="project" value="UniProtKB-KW"/>
</dbReference>
<evidence type="ECO:0000256" key="3">
    <source>
        <dbReference type="ARBA" id="ARBA00023172"/>
    </source>
</evidence>
<dbReference type="InterPro" id="IPR052925">
    <property type="entry name" value="Phage_Integrase-like_Recomb"/>
</dbReference>
<organism evidence="7 8">
    <name type="scientific">Candidatus Thiodictyon syntrophicum</name>
    <dbReference type="NCBI Taxonomy" id="1166950"/>
    <lineage>
        <taxon>Bacteria</taxon>
        <taxon>Pseudomonadati</taxon>
        <taxon>Pseudomonadota</taxon>
        <taxon>Gammaproteobacteria</taxon>
        <taxon>Chromatiales</taxon>
        <taxon>Chromatiaceae</taxon>
        <taxon>Thiodictyon</taxon>
    </lineage>
</organism>
<keyword evidence="7" id="KW-0614">Plasmid</keyword>
<feature type="domain" description="Core-binding (CB)" evidence="6">
    <location>
        <begin position="25"/>
        <end position="105"/>
    </location>
</feature>
<dbReference type="InterPro" id="IPR004107">
    <property type="entry name" value="Integrase_SAM-like_N"/>
</dbReference>
<evidence type="ECO:0000313" key="7">
    <source>
        <dbReference type="EMBL" id="AUB85000.1"/>
    </source>
</evidence>
<keyword evidence="3" id="KW-0233">DNA recombination</keyword>
<dbReference type="PROSITE" id="PS51898">
    <property type="entry name" value="TYR_RECOMBINASE"/>
    <property type="match status" value="1"/>
</dbReference>
<evidence type="ECO:0000256" key="1">
    <source>
        <dbReference type="ARBA" id="ARBA00022908"/>
    </source>
</evidence>